<sequence>MPSIRSDPDRIDPALLRLMGVLLAGASAALLDTTIVAVAISDLTRAFDTTVQVAQWATTAYLLAMAAAIPLMGWLTDRWGARRVWLGTLWLFLAGSILCGLAWSIGSLIAFRVVQGLGGGLILPLVQAVLARAAGPRRMGRAMGLIGIPGQLAPILGPVLGGIILGTLGWRWIFFVNAPLCLLAIALAHRHLHPADEPRPSALDRLGALLAVPATVAILAGLSLAGEAPDVSVALLVDGAVLLTWFVLRSLRRGDRALLDLRLLRQRTFAVATAMMLLSGACLYGPMLLLPLHYQLARGFPVDQVGWLLAPQGAGLAAGLLVAGRWADRTGPRIVALTGTALAAVGLGVFAAAGDASLVVLSAGLAALGAGLGGIGVAVSATSYRDVAPVAIPRATSLLTVVQRIGASFGTVLAALVLERQLAAAPDAGTAFAHTFTWTIALLAVVLAVTLLLPARPPAR</sequence>
<dbReference type="PANTHER" id="PTHR23501:SF1">
    <property type="entry name" value="TRANSPORT PROTEIN HSRA-RELATED"/>
    <property type="match status" value="1"/>
</dbReference>
<feature type="transmembrane region" description="Helical" evidence="7">
    <location>
        <begin position="396"/>
        <end position="416"/>
    </location>
</feature>
<dbReference type="PANTHER" id="PTHR23501">
    <property type="entry name" value="MAJOR FACILITATOR SUPERFAMILY"/>
    <property type="match status" value="1"/>
</dbReference>
<feature type="transmembrane region" description="Helical" evidence="7">
    <location>
        <begin position="334"/>
        <end position="353"/>
    </location>
</feature>
<evidence type="ECO:0000256" key="2">
    <source>
        <dbReference type="ARBA" id="ARBA00022448"/>
    </source>
</evidence>
<feature type="transmembrane region" description="Helical" evidence="7">
    <location>
        <begin position="142"/>
        <end position="164"/>
    </location>
</feature>
<evidence type="ECO:0000256" key="5">
    <source>
        <dbReference type="ARBA" id="ARBA00022989"/>
    </source>
</evidence>
<keyword evidence="6 7" id="KW-0472">Membrane</keyword>
<dbReference type="PROSITE" id="PS50850">
    <property type="entry name" value="MFS"/>
    <property type="match status" value="1"/>
</dbReference>
<dbReference type="AlphaFoldDB" id="A0A1M6P8N4"/>
<feature type="transmembrane region" description="Helical" evidence="7">
    <location>
        <begin position="436"/>
        <end position="455"/>
    </location>
</feature>
<dbReference type="InterPro" id="IPR004638">
    <property type="entry name" value="EmrB-like"/>
</dbReference>
<feature type="transmembrane region" description="Helical" evidence="7">
    <location>
        <begin position="304"/>
        <end position="322"/>
    </location>
</feature>
<feature type="transmembrane region" description="Helical" evidence="7">
    <location>
        <begin position="53"/>
        <end position="72"/>
    </location>
</feature>
<feature type="transmembrane region" description="Helical" evidence="7">
    <location>
        <begin position="109"/>
        <end position="130"/>
    </location>
</feature>
<dbReference type="Pfam" id="PF07690">
    <property type="entry name" value="MFS_1"/>
    <property type="match status" value="1"/>
</dbReference>
<dbReference type="Proteomes" id="UP000184363">
    <property type="component" value="Unassembled WGS sequence"/>
</dbReference>
<dbReference type="SUPFAM" id="SSF103473">
    <property type="entry name" value="MFS general substrate transporter"/>
    <property type="match status" value="1"/>
</dbReference>
<feature type="transmembrane region" description="Helical" evidence="7">
    <location>
        <begin position="170"/>
        <end position="188"/>
    </location>
</feature>
<name>A0A1M6P8N4_PSETH</name>
<evidence type="ECO:0000259" key="8">
    <source>
        <dbReference type="PROSITE" id="PS50850"/>
    </source>
</evidence>
<dbReference type="RefSeq" id="WP_073455265.1">
    <property type="nucleotide sequence ID" value="NZ_FRAP01000002.1"/>
</dbReference>
<organism evidence="9 10">
    <name type="scientific">Pseudonocardia thermophila</name>
    <dbReference type="NCBI Taxonomy" id="1848"/>
    <lineage>
        <taxon>Bacteria</taxon>
        <taxon>Bacillati</taxon>
        <taxon>Actinomycetota</taxon>
        <taxon>Actinomycetes</taxon>
        <taxon>Pseudonocardiales</taxon>
        <taxon>Pseudonocardiaceae</taxon>
        <taxon>Pseudonocardia</taxon>
    </lineage>
</organism>
<feature type="transmembrane region" description="Helical" evidence="7">
    <location>
        <begin position="21"/>
        <end position="41"/>
    </location>
</feature>
<dbReference type="NCBIfam" id="TIGR00711">
    <property type="entry name" value="efflux_EmrB"/>
    <property type="match status" value="1"/>
</dbReference>
<proteinExistence type="predicted"/>
<dbReference type="EMBL" id="FRAP01000002">
    <property type="protein sequence ID" value="SHK04273.1"/>
    <property type="molecule type" value="Genomic_DNA"/>
</dbReference>
<keyword evidence="5 7" id="KW-1133">Transmembrane helix</keyword>
<feature type="transmembrane region" description="Helical" evidence="7">
    <location>
        <begin position="231"/>
        <end position="248"/>
    </location>
</feature>
<dbReference type="GO" id="GO:0005886">
    <property type="term" value="C:plasma membrane"/>
    <property type="evidence" value="ECO:0007669"/>
    <property type="project" value="UniProtKB-SubCell"/>
</dbReference>
<comment type="subcellular location">
    <subcellularLocation>
        <location evidence="1">Cell membrane</location>
        <topology evidence="1">Multi-pass membrane protein</topology>
    </subcellularLocation>
</comment>
<feature type="domain" description="Major facilitator superfamily (MFS) profile" evidence="8">
    <location>
        <begin position="18"/>
        <end position="460"/>
    </location>
</feature>
<evidence type="ECO:0000256" key="6">
    <source>
        <dbReference type="ARBA" id="ARBA00023136"/>
    </source>
</evidence>
<feature type="transmembrane region" description="Helical" evidence="7">
    <location>
        <begin position="359"/>
        <end position="384"/>
    </location>
</feature>
<feature type="transmembrane region" description="Helical" evidence="7">
    <location>
        <begin position="269"/>
        <end position="292"/>
    </location>
</feature>
<accession>A0A1M6P8N4</accession>
<feature type="transmembrane region" description="Helical" evidence="7">
    <location>
        <begin position="84"/>
        <end position="103"/>
    </location>
</feature>
<dbReference type="OrthoDB" id="5168668at2"/>
<feature type="transmembrane region" description="Helical" evidence="7">
    <location>
        <begin position="208"/>
        <end position="225"/>
    </location>
</feature>
<evidence type="ECO:0000256" key="4">
    <source>
        <dbReference type="ARBA" id="ARBA00022692"/>
    </source>
</evidence>
<keyword evidence="2" id="KW-0813">Transport</keyword>
<protein>
    <submittedName>
        <fullName evidence="9">Drug resistance transporter, EmrB/QacA subfamily</fullName>
    </submittedName>
</protein>
<dbReference type="PRINTS" id="PR01036">
    <property type="entry name" value="TCRTETB"/>
</dbReference>
<evidence type="ECO:0000256" key="7">
    <source>
        <dbReference type="SAM" id="Phobius"/>
    </source>
</evidence>
<reference evidence="9 10" key="1">
    <citation type="submission" date="2016-11" db="EMBL/GenBank/DDBJ databases">
        <authorList>
            <person name="Jaros S."/>
            <person name="Januszkiewicz K."/>
            <person name="Wedrychowicz H."/>
        </authorList>
    </citation>
    <scope>NUCLEOTIDE SEQUENCE [LARGE SCALE GENOMIC DNA]</scope>
    <source>
        <strain evidence="9 10">DSM 43832</strain>
    </source>
</reference>
<dbReference type="InterPro" id="IPR036259">
    <property type="entry name" value="MFS_trans_sf"/>
</dbReference>
<evidence type="ECO:0000256" key="1">
    <source>
        <dbReference type="ARBA" id="ARBA00004651"/>
    </source>
</evidence>
<keyword evidence="3" id="KW-1003">Cell membrane</keyword>
<dbReference type="InterPro" id="IPR020846">
    <property type="entry name" value="MFS_dom"/>
</dbReference>
<dbReference type="Gene3D" id="1.20.1250.20">
    <property type="entry name" value="MFS general substrate transporter like domains"/>
    <property type="match status" value="2"/>
</dbReference>
<dbReference type="GO" id="GO:0022857">
    <property type="term" value="F:transmembrane transporter activity"/>
    <property type="evidence" value="ECO:0007669"/>
    <property type="project" value="InterPro"/>
</dbReference>
<keyword evidence="4 7" id="KW-0812">Transmembrane</keyword>
<dbReference type="STRING" id="1848.SAMN05443637_102112"/>
<evidence type="ECO:0000313" key="9">
    <source>
        <dbReference type="EMBL" id="SHK04273.1"/>
    </source>
</evidence>
<dbReference type="InterPro" id="IPR011701">
    <property type="entry name" value="MFS"/>
</dbReference>
<evidence type="ECO:0000256" key="3">
    <source>
        <dbReference type="ARBA" id="ARBA00022475"/>
    </source>
</evidence>
<evidence type="ECO:0000313" key="10">
    <source>
        <dbReference type="Proteomes" id="UP000184363"/>
    </source>
</evidence>
<keyword evidence="10" id="KW-1185">Reference proteome</keyword>
<gene>
    <name evidence="9" type="ORF">SAMN05443637_102112</name>
</gene>